<evidence type="ECO:0000256" key="1">
    <source>
        <dbReference type="SAM" id="Phobius"/>
    </source>
</evidence>
<dbReference type="EMBL" id="JACHVC010000005">
    <property type="protein sequence ID" value="MBC2604833.1"/>
    <property type="molecule type" value="Genomic_DNA"/>
</dbReference>
<gene>
    <name evidence="2" type="ORF">H5P27_02135</name>
</gene>
<keyword evidence="1" id="KW-0472">Membrane</keyword>
<organism evidence="2 3">
    <name type="scientific">Pelagicoccus albus</name>
    <dbReference type="NCBI Taxonomy" id="415222"/>
    <lineage>
        <taxon>Bacteria</taxon>
        <taxon>Pseudomonadati</taxon>
        <taxon>Verrucomicrobiota</taxon>
        <taxon>Opitutia</taxon>
        <taxon>Puniceicoccales</taxon>
        <taxon>Pelagicoccaceae</taxon>
        <taxon>Pelagicoccus</taxon>
    </lineage>
</organism>
<keyword evidence="1" id="KW-1133">Transmembrane helix</keyword>
<sequence length="244" mass="27604">MSTPDSPEPPRPQAADAQNRKPWPMWPIALAIVLFMVVYTWINMQYRKEGKAFEPYQAMMDRKNAIVEKNFYDWYSIKTSRAPSNTEIVTPASATTQAYENVLDLEIPEQLKYYMAGRPVLVPGFIKTESPDSLTPGTPLPIRLHVPSLLAEDDRLHLLSFYKEGQLYILATLYVEKMEDFDQSLLQGEPTPVTFLLPTDPIAAETVEVHFINTDRLAKWTIQNLDPSAATVEEEDVDGEPAAS</sequence>
<dbReference type="RefSeq" id="WP_185658730.1">
    <property type="nucleotide sequence ID" value="NZ_CAWPOO010000005.1"/>
</dbReference>
<accession>A0A7X1E774</accession>
<protein>
    <submittedName>
        <fullName evidence="2">Uncharacterized protein</fullName>
    </submittedName>
</protein>
<keyword evidence="1" id="KW-0812">Transmembrane</keyword>
<keyword evidence="3" id="KW-1185">Reference proteome</keyword>
<evidence type="ECO:0000313" key="3">
    <source>
        <dbReference type="Proteomes" id="UP000526501"/>
    </source>
</evidence>
<feature type="transmembrane region" description="Helical" evidence="1">
    <location>
        <begin position="23"/>
        <end position="42"/>
    </location>
</feature>
<comment type="caution">
    <text evidence="2">The sequence shown here is derived from an EMBL/GenBank/DDBJ whole genome shotgun (WGS) entry which is preliminary data.</text>
</comment>
<dbReference type="AlphaFoldDB" id="A0A7X1E774"/>
<evidence type="ECO:0000313" key="2">
    <source>
        <dbReference type="EMBL" id="MBC2604833.1"/>
    </source>
</evidence>
<reference evidence="2 3" key="1">
    <citation type="submission" date="2020-07" db="EMBL/GenBank/DDBJ databases">
        <authorList>
            <person name="Feng X."/>
        </authorList>
    </citation>
    <scope>NUCLEOTIDE SEQUENCE [LARGE SCALE GENOMIC DNA]</scope>
    <source>
        <strain evidence="2 3">JCM23202</strain>
    </source>
</reference>
<proteinExistence type="predicted"/>
<dbReference type="Proteomes" id="UP000526501">
    <property type="component" value="Unassembled WGS sequence"/>
</dbReference>
<name>A0A7X1E774_9BACT</name>